<dbReference type="AlphaFoldDB" id="A0A8H9M575"/>
<evidence type="ECO:0000313" key="4">
    <source>
        <dbReference type="Proteomes" id="UP000608923"/>
    </source>
</evidence>
<name>A0A8H9M575_9BURK</name>
<organism evidence="3 4">
    <name type="scientific">Alcaligenes pakistanensis</name>
    <dbReference type="NCBI Taxonomy" id="1482717"/>
    <lineage>
        <taxon>Bacteria</taxon>
        <taxon>Pseudomonadati</taxon>
        <taxon>Pseudomonadota</taxon>
        <taxon>Betaproteobacteria</taxon>
        <taxon>Burkholderiales</taxon>
        <taxon>Alcaligenaceae</taxon>
        <taxon>Alcaligenes</taxon>
    </lineage>
</organism>
<feature type="domain" description="FecR N-terminal" evidence="2">
    <location>
        <begin position="12"/>
        <end position="52"/>
    </location>
</feature>
<dbReference type="Proteomes" id="UP000608923">
    <property type="component" value="Unassembled WGS sequence"/>
</dbReference>
<dbReference type="InterPro" id="IPR032623">
    <property type="entry name" value="FecR_N"/>
</dbReference>
<keyword evidence="1" id="KW-0472">Membrane</keyword>
<keyword evidence="1" id="KW-0812">Transmembrane</keyword>
<proteinExistence type="predicted"/>
<dbReference type="RefSeq" id="WP_189392029.1">
    <property type="nucleotide sequence ID" value="NZ_BMZN01000002.1"/>
</dbReference>
<feature type="transmembrane region" description="Helical" evidence="1">
    <location>
        <begin position="107"/>
        <end position="129"/>
    </location>
</feature>
<dbReference type="EMBL" id="BMZN01000002">
    <property type="protein sequence ID" value="GHC45540.1"/>
    <property type="molecule type" value="Genomic_DNA"/>
</dbReference>
<accession>A0A8H9M575</accession>
<dbReference type="Pfam" id="PF16220">
    <property type="entry name" value="DUF4880"/>
    <property type="match status" value="1"/>
</dbReference>
<protein>
    <recommendedName>
        <fullName evidence="2">FecR N-terminal domain-containing protein</fullName>
    </recommendedName>
</protein>
<keyword evidence="4" id="KW-1185">Reference proteome</keyword>
<keyword evidence="1" id="KW-1133">Transmembrane helix</keyword>
<sequence length="130" mass="14588">MSKDERMQHIDEQALSWLLKHHDPKHQGDARSQSAFRAWLSIDPEHQAAFLRWKLEWEAMDGISAEQLNRLRADSRKTGGAAGQGGWRQRWMNVCVDAWSANPALRFALSGAICLLLGVAVLGSVGSYFL</sequence>
<evidence type="ECO:0000313" key="3">
    <source>
        <dbReference type="EMBL" id="GHC45540.1"/>
    </source>
</evidence>
<evidence type="ECO:0000256" key="1">
    <source>
        <dbReference type="SAM" id="Phobius"/>
    </source>
</evidence>
<evidence type="ECO:0000259" key="2">
    <source>
        <dbReference type="Pfam" id="PF16220"/>
    </source>
</evidence>
<reference evidence="4" key="1">
    <citation type="journal article" date="2019" name="Int. J. Syst. Evol. Microbiol.">
        <title>The Global Catalogue of Microorganisms (GCM) 10K type strain sequencing project: providing services to taxonomists for standard genome sequencing and annotation.</title>
        <authorList>
            <consortium name="The Broad Institute Genomics Platform"/>
            <consortium name="The Broad Institute Genome Sequencing Center for Infectious Disease"/>
            <person name="Wu L."/>
            <person name="Ma J."/>
        </authorList>
    </citation>
    <scope>NUCLEOTIDE SEQUENCE [LARGE SCALE GENOMIC DNA]</scope>
    <source>
        <strain evidence="4">KCTC 42083</strain>
    </source>
</reference>
<gene>
    <name evidence="3" type="ORF">GCM10010096_16210</name>
</gene>
<comment type="caution">
    <text evidence="3">The sequence shown here is derived from an EMBL/GenBank/DDBJ whole genome shotgun (WGS) entry which is preliminary data.</text>
</comment>